<gene>
    <name evidence="2" type="primary">RvY_04186-1</name>
    <name evidence="2" type="synonym">RvY_04186.1</name>
    <name evidence="2" type="ORF">RvY_04186</name>
</gene>
<feature type="signal peptide" evidence="1">
    <location>
        <begin position="1"/>
        <end position="17"/>
    </location>
</feature>
<keyword evidence="3" id="KW-1185">Reference proteome</keyword>
<dbReference type="AlphaFoldDB" id="A0A1D1UU46"/>
<evidence type="ECO:0000256" key="1">
    <source>
        <dbReference type="SAM" id="SignalP"/>
    </source>
</evidence>
<comment type="caution">
    <text evidence="2">The sequence shown here is derived from an EMBL/GenBank/DDBJ whole genome shotgun (WGS) entry which is preliminary data.</text>
</comment>
<organism evidence="2 3">
    <name type="scientific">Ramazzottius varieornatus</name>
    <name type="common">Water bear</name>
    <name type="synonym">Tardigrade</name>
    <dbReference type="NCBI Taxonomy" id="947166"/>
    <lineage>
        <taxon>Eukaryota</taxon>
        <taxon>Metazoa</taxon>
        <taxon>Ecdysozoa</taxon>
        <taxon>Tardigrada</taxon>
        <taxon>Eutardigrada</taxon>
        <taxon>Parachela</taxon>
        <taxon>Hypsibioidea</taxon>
        <taxon>Ramazzottiidae</taxon>
        <taxon>Ramazzottius</taxon>
    </lineage>
</organism>
<reference evidence="2 3" key="1">
    <citation type="journal article" date="2016" name="Nat. Commun.">
        <title>Extremotolerant tardigrade genome and improved radiotolerance of human cultured cells by tardigrade-unique protein.</title>
        <authorList>
            <person name="Hashimoto T."/>
            <person name="Horikawa D.D."/>
            <person name="Saito Y."/>
            <person name="Kuwahara H."/>
            <person name="Kozuka-Hata H."/>
            <person name="Shin-I T."/>
            <person name="Minakuchi Y."/>
            <person name="Ohishi K."/>
            <person name="Motoyama A."/>
            <person name="Aizu T."/>
            <person name="Enomoto A."/>
            <person name="Kondo K."/>
            <person name="Tanaka S."/>
            <person name="Hara Y."/>
            <person name="Koshikawa S."/>
            <person name="Sagara H."/>
            <person name="Miura T."/>
            <person name="Yokobori S."/>
            <person name="Miyagawa K."/>
            <person name="Suzuki Y."/>
            <person name="Kubo T."/>
            <person name="Oyama M."/>
            <person name="Kohara Y."/>
            <person name="Fujiyama A."/>
            <person name="Arakawa K."/>
            <person name="Katayama T."/>
            <person name="Toyoda A."/>
            <person name="Kunieda T."/>
        </authorList>
    </citation>
    <scope>NUCLEOTIDE SEQUENCE [LARGE SCALE GENOMIC DNA]</scope>
    <source>
        <strain evidence="2 3">YOKOZUNA-1</strain>
    </source>
</reference>
<feature type="chain" id="PRO_5008897625" evidence="1">
    <location>
        <begin position="18"/>
        <end position="147"/>
    </location>
</feature>
<keyword evidence="1" id="KW-0732">Signal</keyword>
<evidence type="ECO:0000313" key="2">
    <source>
        <dbReference type="EMBL" id="GAU92040.1"/>
    </source>
</evidence>
<dbReference type="Proteomes" id="UP000186922">
    <property type="component" value="Unassembled WGS sequence"/>
</dbReference>
<protein>
    <submittedName>
        <fullName evidence="2">Uncharacterized protein</fullName>
    </submittedName>
</protein>
<sequence>MGLRLALLLVLAAGVTHQLIHGGSGHGHISSENTFDSDLRNTIMERLLAGKAIRVEVVNDRRLSFGQDTDCARCGGPTAAETTPDAPVDSLTETTVAPPVNHAELCLRTFGPPTSNCSYRDAGILDPLTCPVECHNSESQSSNIAIR</sequence>
<dbReference type="EMBL" id="BDGG01000002">
    <property type="protein sequence ID" value="GAU92040.1"/>
    <property type="molecule type" value="Genomic_DNA"/>
</dbReference>
<name>A0A1D1UU46_RAMVA</name>
<accession>A0A1D1UU46</accession>
<proteinExistence type="predicted"/>
<evidence type="ECO:0000313" key="3">
    <source>
        <dbReference type="Proteomes" id="UP000186922"/>
    </source>
</evidence>